<keyword evidence="2" id="KW-1003">Cell membrane</keyword>
<evidence type="ECO:0000256" key="2">
    <source>
        <dbReference type="ARBA" id="ARBA00022475"/>
    </source>
</evidence>
<comment type="subcellular location">
    <subcellularLocation>
        <location evidence="1">Cell membrane</location>
        <topology evidence="1">Multi-pass membrane protein</topology>
    </subcellularLocation>
</comment>
<accession>A0AAC8VZR3</accession>
<feature type="transmembrane region" description="Helical" evidence="7">
    <location>
        <begin position="335"/>
        <end position="355"/>
    </location>
</feature>
<reference evidence="8 9" key="2">
    <citation type="journal article" date="2016" name="Genome Announc.">
        <title>Complete Genome Sequence of a Strain of Azospirillum thiophilum Isolated from a Sulfide Spring.</title>
        <authorList>
            <person name="Fomenkov A."/>
            <person name="Vincze T."/>
            <person name="Grabovich M."/>
            <person name="Anton B.P."/>
            <person name="Dubinina G."/>
            <person name="Orlova M."/>
            <person name="Belousova E."/>
            <person name="Roberts R.J."/>
        </authorList>
    </citation>
    <scope>NUCLEOTIDE SEQUENCE [LARGE SCALE GENOMIC DNA]</scope>
    <source>
        <strain evidence="8 9">BV-S</strain>
    </source>
</reference>
<dbReference type="KEGG" id="ati:AL072_14475"/>
<reference evidence="9" key="1">
    <citation type="submission" date="2015-08" db="EMBL/GenBank/DDBJ databases">
        <title>Complete Genome Sequence of Azospirillum thiophilum BV-S.</title>
        <authorList>
            <person name="Fomenkov A."/>
            <person name="Vincze T."/>
            <person name="Grabovich M."/>
            <person name="Dubinina G."/>
            <person name="Orlova M."/>
            <person name="Belousova E."/>
            <person name="Roberts R.J."/>
        </authorList>
    </citation>
    <scope>NUCLEOTIDE SEQUENCE [LARGE SCALE GENOMIC DNA]</scope>
    <source>
        <strain evidence="9">BV-S</strain>
    </source>
</reference>
<feature type="transmembrane region" description="Helical" evidence="7">
    <location>
        <begin position="98"/>
        <end position="121"/>
    </location>
</feature>
<gene>
    <name evidence="8" type="ORF">AL072_14475</name>
</gene>
<dbReference type="AlphaFoldDB" id="A0AAC8VZR3"/>
<dbReference type="Proteomes" id="UP000069935">
    <property type="component" value="Chromosome 2"/>
</dbReference>
<dbReference type="Pfam" id="PF03739">
    <property type="entry name" value="LptF_LptG"/>
    <property type="match status" value="1"/>
</dbReference>
<feature type="transmembrane region" description="Helical" evidence="7">
    <location>
        <begin position="12"/>
        <end position="29"/>
    </location>
</feature>
<keyword evidence="9" id="KW-1185">Reference proteome</keyword>
<protein>
    <submittedName>
        <fullName evidence="8">Permease</fullName>
    </submittedName>
</protein>
<evidence type="ECO:0000313" key="8">
    <source>
        <dbReference type="EMBL" id="ALG72331.1"/>
    </source>
</evidence>
<dbReference type="NCBIfam" id="TIGR04407">
    <property type="entry name" value="LptF_YjgP"/>
    <property type="match status" value="1"/>
</dbReference>
<feature type="transmembrane region" description="Helical" evidence="7">
    <location>
        <begin position="309"/>
        <end position="329"/>
    </location>
</feature>
<keyword evidence="3 7" id="KW-0812">Transmembrane</keyword>
<dbReference type="InterPro" id="IPR005495">
    <property type="entry name" value="LptG/LptF_permease"/>
</dbReference>
<evidence type="ECO:0000256" key="3">
    <source>
        <dbReference type="ARBA" id="ARBA00022692"/>
    </source>
</evidence>
<evidence type="ECO:0000313" key="9">
    <source>
        <dbReference type="Proteomes" id="UP000069935"/>
    </source>
</evidence>
<sequence length="393" mass="42881">MNRLQRYLFRNLLIATLYSTAGLTLTIWLSQSLRLIEIVVSAGAPMGMFLWLLLLTVPTFLGIVLPLALVGAILFTYNKMAADSELVVMRAAGVGPLSLSQPALVLAAGVMVVVYVLNVWITPSAHRELVRMEYTVRSDYSQLFLREGVFNEVGDQFSVFLRDRDSDGNLHKVLIHDGRLPDKPVTIMGDRAVMQTGPEGTRFVVYDGNRQELDRKTNRLSQLFFDRYAVDLKAVAPQAAERWPDARERTTAELMDGNVPAQDDRMRRGLIAELHHRFSSPLLALSYALVALAALLSGEFNRRGQSSRVTIAVLLVMGLQAGALGLTSLAGKATVFVPLMYAMPLVVLLPALWVMSRGLMLRPGRGQDQSGQDTPGNGDGNGAGSGAATAGTR</sequence>
<dbReference type="PANTHER" id="PTHR33529:SF6">
    <property type="entry name" value="YJGP_YJGQ FAMILY PERMEASE"/>
    <property type="match status" value="1"/>
</dbReference>
<dbReference type="InterPro" id="IPR030922">
    <property type="entry name" value="LptF"/>
</dbReference>
<dbReference type="PANTHER" id="PTHR33529">
    <property type="entry name" value="SLR0882 PROTEIN-RELATED"/>
    <property type="match status" value="1"/>
</dbReference>
<evidence type="ECO:0000256" key="5">
    <source>
        <dbReference type="ARBA" id="ARBA00023136"/>
    </source>
</evidence>
<name>A0AAC8VZR3_9PROT</name>
<evidence type="ECO:0000256" key="7">
    <source>
        <dbReference type="SAM" id="Phobius"/>
    </source>
</evidence>
<feature type="transmembrane region" description="Helical" evidence="7">
    <location>
        <begin position="278"/>
        <end position="297"/>
    </location>
</feature>
<dbReference type="GO" id="GO:0055085">
    <property type="term" value="P:transmembrane transport"/>
    <property type="evidence" value="ECO:0007669"/>
    <property type="project" value="InterPro"/>
</dbReference>
<feature type="transmembrane region" description="Helical" evidence="7">
    <location>
        <begin position="49"/>
        <end position="77"/>
    </location>
</feature>
<dbReference type="GO" id="GO:0043190">
    <property type="term" value="C:ATP-binding cassette (ABC) transporter complex"/>
    <property type="evidence" value="ECO:0007669"/>
    <property type="project" value="InterPro"/>
</dbReference>
<dbReference type="EMBL" id="CP012402">
    <property type="protein sequence ID" value="ALG72331.1"/>
    <property type="molecule type" value="Genomic_DNA"/>
</dbReference>
<evidence type="ECO:0000256" key="6">
    <source>
        <dbReference type="SAM" id="MobiDB-lite"/>
    </source>
</evidence>
<dbReference type="RefSeq" id="WP_045586073.1">
    <property type="nucleotide sequence ID" value="NZ_CP012402.1"/>
</dbReference>
<evidence type="ECO:0000256" key="4">
    <source>
        <dbReference type="ARBA" id="ARBA00022989"/>
    </source>
</evidence>
<keyword evidence="5 7" id="KW-0472">Membrane</keyword>
<proteinExistence type="predicted"/>
<evidence type="ECO:0000256" key="1">
    <source>
        <dbReference type="ARBA" id="ARBA00004651"/>
    </source>
</evidence>
<keyword evidence="4 7" id="KW-1133">Transmembrane helix</keyword>
<feature type="region of interest" description="Disordered" evidence="6">
    <location>
        <begin position="364"/>
        <end position="393"/>
    </location>
</feature>
<dbReference type="GO" id="GO:0015920">
    <property type="term" value="P:lipopolysaccharide transport"/>
    <property type="evidence" value="ECO:0007669"/>
    <property type="project" value="TreeGrafter"/>
</dbReference>
<organism evidence="8 9">
    <name type="scientific">Azospirillum thiophilum</name>
    <dbReference type="NCBI Taxonomy" id="528244"/>
    <lineage>
        <taxon>Bacteria</taxon>
        <taxon>Pseudomonadati</taxon>
        <taxon>Pseudomonadota</taxon>
        <taxon>Alphaproteobacteria</taxon>
        <taxon>Rhodospirillales</taxon>
        <taxon>Azospirillaceae</taxon>
        <taxon>Azospirillum</taxon>
    </lineage>
</organism>